<protein>
    <submittedName>
        <fullName evidence="1">Uncharacterized protein</fullName>
    </submittedName>
</protein>
<accession>A0A075APT4</accession>
<dbReference type="HOGENOM" id="CLU_1741618_0_0_1"/>
<dbReference type="AlphaFoldDB" id="A0A075APT4"/>
<keyword evidence="2" id="KW-1185">Reference proteome</keyword>
<dbReference type="EMBL" id="KE561185">
    <property type="protein sequence ID" value="EPZ32093.1"/>
    <property type="molecule type" value="Genomic_DNA"/>
</dbReference>
<proteinExistence type="predicted"/>
<dbReference type="Proteomes" id="UP000030755">
    <property type="component" value="Unassembled WGS sequence"/>
</dbReference>
<evidence type="ECO:0000313" key="1">
    <source>
        <dbReference type="EMBL" id="EPZ32093.1"/>
    </source>
</evidence>
<gene>
    <name evidence="1" type="ORF">O9G_003940</name>
</gene>
<name>A0A075APT4_ROZAC</name>
<sequence length="150" mass="16978">MGCCFGKPLKSSDSHTVIKIFYFKIDRRAVGSIEKRFKLANELDSEKSELAKIVERASESFINIQSAMRPTITPSPNSANQVETLRDTLNKKFTLRNDSKSSDTFLSFETPFNANIDEEKNRSMIDIQEALNLYKRSIPNDLIVEGPKGL</sequence>
<evidence type="ECO:0000313" key="2">
    <source>
        <dbReference type="Proteomes" id="UP000030755"/>
    </source>
</evidence>
<reference evidence="1 2" key="1">
    <citation type="journal article" date="2013" name="Curr. Biol.">
        <title>Shared signatures of parasitism and phylogenomics unite Cryptomycota and microsporidia.</title>
        <authorList>
            <person name="James T.Y."/>
            <person name="Pelin A."/>
            <person name="Bonen L."/>
            <person name="Ahrendt S."/>
            <person name="Sain D."/>
            <person name="Corradi N."/>
            <person name="Stajich J.E."/>
        </authorList>
    </citation>
    <scope>NUCLEOTIDE SEQUENCE [LARGE SCALE GENOMIC DNA]</scope>
    <source>
        <strain evidence="1 2">CSF55</strain>
    </source>
</reference>
<organism evidence="1 2">
    <name type="scientific">Rozella allomycis (strain CSF55)</name>
    <dbReference type="NCBI Taxonomy" id="988480"/>
    <lineage>
        <taxon>Eukaryota</taxon>
        <taxon>Fungi</taxon>
        <taxon>Fungi incertae sedis</taxon>
        <taxon>Cryptomycota</taxon>
        <taxon>Cryptomycota incertae sedis</taxon>
        <taxon>Rozella</taxon>
    </lineage>
</organism>